<feature type="domain" description="ABC3 transporter permease C-terminal" evidence="8">
    <location>
        <begin position="445"/>
        <end position="562"/>
    </location>
</feature>
<evidence type="ECO:0000256" key="5">
    <source>
        <dbReference type="ARBA" id="ARBA00023136"/>
    </source>
</evidence>
<evidence type="ECO:0000259" key="8">
    <source>
        <dbReference type="Pfam" id="PF02687"/>
    </source>
</evidence>
<dbReference type="PANTHER" id="PTHR32522">
    <property type="match status" value="1"/>
</dbReference>
<feature type="domain" description="ABC3 transporter permease C-terminal" evidence="8">
    <location>
        <begin position="1020"/>
        <end position="1137"/>
    </location>
</feature>
<dbReference type="VEuPathDB" id="TriTrypDB:BCY84_07926"/>
<comment type="subcellular location">
    <subcellularLocation>
        <location evidence="1">Cell membrane</location>
        <topology evidence="1">Multi-pass membrane protein</topology>
    </subcellularLocation>
</comment>
<dbReference type="VEuPathDB" id="TriTrypDB:TcBrA4_0138270"/>
<dbReference type="VEuPathDB" id="TriTrypDB:ECC02_002142"/>
<dbReference type="VEuPathDB" id="TriTrypDB:C3747_21g49"/>
<dbReference type="InterPro" id="IPR003838">
    <property type="entry name" value="ABC3_permease_C"/>
</dbReference>
<dbReference type="PANTHER" id="PTHR32522:SF5">
    <property type="entry name" value="ABC3 TRANSPORTER PERMEASE PROTEIN DOMAIN-CONTAINING PROTEIN"/>
    <property type="match status" value="1"/>
</dbReference>
<organism evidence="9 10">
    <name type="scientific">Trypanosoma cruzi</name>
    <dbReference type="NCBI Taxonomy" id="5693"/>
    <lineage>
        <taxon>Eukaryota</taxon>
        <taxon>Discoba</taxon>
        <taxon>Euglenozoa</taxon>
        <taxon>Kinetoplastea</taxon>
        <taxon>Metakinetoplastina</taxon>
        <taxon>Trypanosomatida</taxon>
        <taxon>Trypanosomatidae</taxon>
        <taxon>Trypanosoma</taxon>
        <taxon>Schizotrypanum</taxon>
    </lineage>
</organism>
<dbReference type="GO" id="GO:0005886">
    <property type="term" value="C:plasma membrane"/>
    <property type="evidence" value="ECO:0007669"/>
    <property type="project" value="UniProtKB-SubCell"/>
</dbReference>
<feature type="transmembrane region" description="Helical" evidence="7">
    <location>
        <begin position="55"/>
        <end position="75"/>
    </location>
</feature>
<protein>
    <submittedName>
        <fullName evidence="9">Putative permease-like protein</fullName>
    </submittedName>
</protein>
<keyword evidence="5 7" id="KW-0472">Membrane</keyword>
<name>A0A2V2VLI7_TRYCR</name>
<feature type="transmembrane region" description="Helical" evidence="7">
    <location>
        <begin position="593"/>
        <end position="613"/>
    </location>
</feature>
<dbReference type="VEuPathDB" id="TriTrypDB:C4B63_16g6"/>
<feature type="transmembrane region" description="Helical" evidence="7">
    <location>
        <begin position="1064"/>
        <end position="1089"/>
    </location>
</feature>
<dbReference type="VEuPathDB" id="TriTrypDB:TCDM_08337"/>
<feature type="transmembrane region" description="Helical" evidence="7">
    <location>
        <begin position="685"/>
        <end position="706"/>
    </location>
</feature>
<dbReference type="VEuPathDB" id="TriTrypDB:TcCLB.509331.150"/>
<dbReference type="Pfam" id="PF02687">
    <property type="entry name" value="FtsX"/>
    <property type="match status" value="2"/>
</dbReference>
<proteinExistence type="predicted"/>
<feature type="transmembrane region" description="Helical" evidence="7">
    <location>
        <begin position="625"/>
        <end position="658"/>
    </location>
</feature>
<feature type="transmembrane region" description="Helical" evidence="7">
    <location>
        <begin position="486"/>
        <end position="510"/>
    </location>
</feature>
<gene>
    <name evidence="9" type="ORF">C4B63_16g6</name>
</gene>
<accession>A0A2V2VLI7</accession>
<keyword evidence="2" id="KW-1003">Cell membrane</keyword>
<keyword evidence="3 7" id="KW-0812">Transmembrane</keyword>
<evidence type="ECO:0000256" key="7">
    <source>
        <dbReference type="SAM" id="Phobius"/>
    </source>
</evidence>
<dbReference type="Proteomes" id="UP000246121">
    <property type="component" value="Unassembled WGS sequence"/>
</dbReference>
<feature type="transmembrane region" description="Helical" evidence="7">
    <location>
        <begin position="87"/>
        <end position="107"/>
    </location>
</feature>
<dbReference type="VEuPathDB" id="TriTrypDB:TcYC6_0033060"/>
<reference evidence="9 10" key="1">
    <citation type="journal article" date="2018" name="Microb. Genom.">
        <title>Expanding an expanded genome: long-read sequencing of Trypanosoma cruzi.</title>
        <authorList>
            <person name="Berna L."/>
            <person name="Rodriguez M."/>
            <person name="Chiribao M.L."/>
            <person name="Parodi-Talice A."/>
            <person name="Pita S."/>
            <person name="Rijo G."/>
            <person name="Alvarez-Valin F."/>
            <person name="Robello C."/>
        </authorList>
    </citation>
    <scope>NUCLEOTIDE SEQUENCE [LARGE SCALE GENOMIC DNA]</scope>
    <source>
        <strain evidence="9 10">Dm28c</strain>
    </source>
</reference>
<comment type="caution">
    <text evidence="9">The sequence shown here is derived from an EMBL/GenBank/DDBJ whole genome shotgun (WGS) entry which is preliminary data.</text>
</comment>
<feature type="transmembrane region" description="Helical" evidence="7">
    <location>
        <begin position="1013"/>
        <end position="1043"/>
    </location>
</feature>
<dbReference type="EMBL" id="PRFA01000016">
    <property type="protein sequence ID" value="PWU97201.1"/>
    <property type="molecule type" value="Genomic_DNA"/>
</dbReference>
<dbReference type="VEuPathDB" id="TriTrypDB:TCSYLVIO_000033"/>
<keyword evidence="4 7" id="KW-1133">Transmembrane helix</keyword>
<sequence length="1146" mass="128387">MRNALYAPFNDTQNSSDTSRPDTRLIRQHPNNSRRLHDSPSEPFFSGSFREKSGLSGGGFFSLCAILRLSCLYTISDLIHRPRNCCIGVLAVVLLVLFSGAVLLGIWKVPYVLLRLGELSAGEMDMIIMGGSVDLPFINYTDMGPRLERSPYVKGASPRWIFRGEASKHKNVFTNDNDGVSPLTEVARVNVLLIDSERERKIGIGRAWGHRNTGFSEAHVFYSLLDYLNVRPNLGDRINIQFSPKPLLQGDMRSENETSFLIENPTPGRDVNSILLHNFFQTNGITEKSISVWDVLNFDISVSVVDGIYSARGKYPSALGNIVIVDYKQLIPAFAEQSCSFGPQSFTPKRGIFLPSTMDMFGIPIMLSQFNILEKVPTLAVTMTDRSHIYYLPTEDRTKEMVERSNVIMRQGVGLDFNGTVYFPLSEAMDSFDMLKIILVSSLTCFVIGIVALCALLFYALLNTNAEERRFEFAMIRAQGLNKTHLVILLLTQSLAFIIPGLATGGAFLVGLNALIESLLSRFTAATPRILFFPLIPLFLSLGLGLVLPLLTGWGLLSRVLGGSLRDALDVYRQVSNETKVVMVKLEEMGISNWQLILGAFLVVAGFIVYYLIPFSFIFENMMLLFLLLNLILVVMVVGICFIVTVAEPYIQLVFLWLMVWGNEKRLLTIVKKNLYDHQSRNAKAFMMVLISVGTIISSGVMFVMLSNASEDMTRLTNGADINIASSAFDVPLDERELNAFLEKRRGLYVEQWAYHSFPLDNYPQMVHSSRIGTIVGTRNTMCVVAVSEHFFNTVFPEYIIEEAKDPRYSYKLTVDGKYDLVRSMYENKPLPSGTIGKIIATGLPFGVELPNILNKKAYIIPALVSSAVRDSMGTEVGGSMILEYNYRVSDTIVTTRFGIEPRGLMRRVSGFPDISPFPNKLIDSEVLLPRSYFKTLVKPWAMDFGDNENFTLAPGAVTEVRQKKLFVRLRKNISKKQRITFLNEIQAHLDLTFHSASDTHEMLKDLMVIREFIMYFFYFTSVICISLCTLMLWITFVANVRLNSRTFMVLRAVGCRKGQIARIILYEALSIVLSAFLLGVVVGVIVGVTLALQLVEVMVLPFRFTLPYKLVCVLFGLSMIAAVVGSMLPFRTIANKCISSGLRSL</sequence>
<evidence type="ECO:0000256" key="2">
    <source>
        <dbReference type="ARBA" id="ARBA00022475"/>
    </source>
</evidence>
<feature type="region of interest" description="Disordered" evidence="6">
    <location>
        <begin position="1"/>
        <end position="23"/>
    </location>
</feature>
<dbReference type="VEuPathDB" id="TriTrypDB:TcG_06688"/>
<feature type="transmembrane region" description="Helical" evidence="7">
    <location>
        <begin position="437"/>
        <end position="462"/>
    </location>
</feature>
<feature type="transmembrane region" description="Helical" evidence="7">
    <location>
        <begin position="530"/>
        <end position="557"/>
    </location>
</feature>
<evidence type="ECO:0000256" key="4">
    <source>
        <dbReference type="ARBA" id="ARBA00022989"/>
    </source>
</evidence>
<evidence type="ECO:0000313" key="10">
    <source>
        <dbReference type="Proteomes" id="UP000246121"/>
    </source>
</evidence>
<dbReference type="AlphaFoldDB" id="A0A2V2VLI7"/>
<evidence type="ECO:0000313" key="9">
    <source>
        <dbReference type="EMBL" id="PWU97201.1"/>
    </source>
</evidence>
<evidence type="ECO:0000256" key="6">
    <source>
        <dbReference type="SAM" id="MobiDB-lite"/>
    </source>
</evidence>
<dbReference type="VEuPathDB" id="TriTrypDB:TcCLB.504425.110"/>
<evidence type="ECO:0000256" key="1">
    <source>
        <dbReference type="ARBA" id="ARBA00004651"/>
    </source>
</evidence>
<dbReference type="VEuPathDB" id="TriTrypDB:TcCL_NonESM03506"/>
<dbReference type="VEuPathDB" id="TriTrypDB:Tc_MARK_9311"/>
<feature type="transmembrane region" description="Helical" evidence="7">
    <location>
        <begin position="1109"/>
        <end position="1131"/>
    </location>
</feature>
<evidence type="ECO:0000256" key="3">
    <source>
        <dbReference type="ARBA" id="ARBA00022692"/>
    </source>
</evidence>